<sequence>MLALNKPLAGSMRGIRGADHECYRQARRNNLRGTYRAFLSSATQDLNSIIYYSRDRQVPIVNARNQILFDSWEKITDGSGAYFNDKVPIYSFNGDDIMTDSKWPQKIIWHGSNSKGEFVGGKYCNRWHSSSNRQRGRASSLMKHMLLDEEDYSCNNSFIVLCIENTAQRTL</sequence>
<accession>A0AAV4HL43</accession>
<evidence type="ECO:0000259" key="1">
    <source>
        <dbReference type="Pfam" id="PF06482"/>
    </source>
</evidence>
<dbReference type="Gene3D" id="3.10.100.10">
    <property type="entry name" value="Mannose-Binding Protein A, subunit A"/>
    <property type="match status" value="1"/>
</dbReference>
<protein>
    <submittedName>
        <fullName evidence="2">Collagen alpha 1(Xviii) chain</fullName>
    </submittedName>
</protein>
<comment type="caution">
    <text evidence="2">The sequence shown here is derived from an EMBL/GenBank/DDBJ whole genome shotgun (WGS) entry which is preliminary data.</text>
</comment>
<keyword evidence="2" id="KW-0176">Collagen</keyword>
<dbReference type="InterPro" id="IPR016186">
    <property type="entry name" value="C-type_lectin-like/link_sf"/>
</dbReference>
<dbReference type="AlphaFoldDB" id="A0AAV4HL43"/>
<organism evidence="2 3">
    <name type="scientific">Elysia marginata</name>
    <dbReference type="NCBI Taxonomy" id="1093978"/>
    <lineage>
        <taxon>Eukaryota</taxon>
        <taxon>Metazoa</taxon>
        <taxon>Spiralia</taxon>
        <taxon>Lophotrochozoa</taxon>
        <taxon>Mollusca</taxon>
        <taxon>Gastropoda</taxon>
        <taxon>Heterobranchia</taxon>
        <taxon>Euthyneura</taxon>
        <taxon>Panpulmonata</taxon>
        <taxon>Sacoglossa</taxon>
        <taxon>Placobranchoidea</taxon>
        <taxon>Plakobranchidae</taxon>
        <taxon>Elysia</taxon>
    </lineage>
</organism>
<dbReference type="InterPro" id="IPR016187">
    <property type="entry name" value="CTDL_fold"/>
</dbReference>
<evidence type="ECO:0000313" key="3">
    <source>
        <dbReference type="Proteomes" id="UP000762676"/>
    </source>
</evidence>
<feature type="domain" description="Collagenase NC10/endostatin" evidence="1">
    <location>
        <begin position="2"/>
        <end position="166"/>
    </location>
</feature>
<dbReference type="SUPFAM" id="SSF56436">
    <property type="entry name" value="C-type lectin-like"/>
    <property type="match status" value="1"/>
</dbReference>
<dbReference type="Proteomes" id="UP000762676">
    <property type="component" value="Unassembled WGS sequence"/>
</dbReference>
<name>A0AAV4HL43_9GAST</name>
<dbReference type="InterPro" id="IPR010515">
    <property type="entry name" value="Collagenase_NC10/endostatin"/>
</dbReference>
<dbReference type="Pfam" id="PF06482">
    <property type="entry name" value="Endostatin"/>
    <property type="match status" value="1"/>
</dbReference>
<dbReference type="EMBL" id="BMAT01012739">
    <property type="protein sequence ID" value="GFR98409.1"/>
    <property type="molecule type" value="Genomic_DNA"/>
</dbReference>
<dbReference type="GO" id="GO:0005581">
    <property type="term" value="C:collagen trimer"/>
    <property type="evidence" value="ECO:0007669"/>
    <property type="project" value="UniProtKB-KW"/>
</dbReference>
<evidence type="ECO:0000313" key="2">
    <source>
        <dbReference type="EMBL" id="GFR98409.1"/>
    </source>
</evidence>
<reference evidence="2 3" key="1">
    <citation type="journal article" date="2021" name="Elife">
        <title>Chloroplast acquisition without the gene transfer in kleptoplastic sea slugs, Plakobranchus ocellatus.</title>
        <authorList>
            <person name="Maeda T."/>
            <person name="Takahashi S."/>
            <person name="Yoshida T."/>
            <person name="Shimamura S."/>
            <person name="Takaki Y."/>
            <person name="Nagai Y."/>
            <person name="Toyoda A."/>
            <person name="Suzuki Y."/>
            <person name="Arimoto A."/>
            <person name="Ishii H."/>
            <person name="Satoh N."/>
            <person name="Nishiyama T."/>
            <person name="Hasebe M."/>
            <person name="Maruyama T."/>
            <person name="Minagawa J."/>
            <person name="Obokata J."/>
            <person name="Shigenobu S."/>
        </authorList>
    </citation>
    <scope>NUCLEOTIDE SEQUENCE [LARGE SCALE GENOMIC DNA]</scope>
</reference>
<keyword evidence="3" id="KW-1185">Reference proteome</keyword>
<proteinExistence type="predicted"/>
<gene>
    <name evidence="2" type="ORF">ElyMa_006349300</name>
</gene>